<feature type="compositionally biased region" description="Low complexity" evidence="1">
    <location>
        <begin position="48"/>
        <end position="57"/>
    </location>
</feature>
<gene>
    <name evidence="2" type="ORF">PCON_07464</name>
</gene>
<feature type="region of interest" description="Disordered" evidence="1">
    <location>
        <begin position="45"/>
        <end position="112"/>
    </location>
</feature>
<feature type="compositionally biased region" description="Polar residues" evidence="1">
    <location>
        <begin position="80"/>
        <end position="89"/>
    </location>
</feature>
<dbReference type="AlphaFoldDB" id="U4KZH0"/>
<feature type="compositionally biased region" description="Polar residues" evidence="1">
    <location>
        <begin position="97"/>
        <end position="107"/>
    </location>
</feature>
<protein>
    <submittedName>
        <fullName evidence="2">Uncharacterized protein</fullName>
    </submittedName>
</protein>
<organism evidence="2 3">
    <name type="scientific">Pyronema omphalodes (strain CBS 100304)</name>
    <name type="common">Pyronema confluens</name>
    <dbReference type="NCBI Taxonomy" id="1076935"/>
    <lineage>
        <taxon>Eukaryota</taxon>
        <taxon>Fungi</taxon>
        <taxon>Dikarya</taxon>
        <taxon>Ascomycota</taxon>
        <taxon>Pezizomycotina</taxon>
        <taxon>Pezizomycetes</taxon>
        <taxon>Pezizales</taxon>
        <taxon>Pyronemataceae</taxon>
        <taxon>Pyronema</taxon>
    </lineage>
</organism>
<evidence type="ECO:0000313" key="2">
    <source>
        <dbReference type="EMBL" id="CCX07875.1"/>
    </source>
</evidence>
<proteinExistence type="predicted"/>
<dbReference type="EMBL" id="HF935378">
    <property type="protein sequence ID" value="CCX07875.1"/>
    <property type="molecule type" value="Genomic_DNA"/>
</dbReference>
<keyword evidence="3" id="KW-1185">Reference proteome</keyword>
<evidence type="ECO:0000313" key="3">
    <source>
        <dbReference type="Proteomes" id="UP000018144"/>
    </source>
</evidence>
<accession>U4KZH0</accession>
<name>U4KZH0_PYROM</name>
<evidence type="ECO:0000256" key="1">
    <source>
        <dbReference type="SAM" id="MobiDB-lite"/>
    </source>
</evidence>
<sequence length="161" mass="17315">MIFSKVKACKSATELTRHLLSYSTEMNINGQPSNFLQIAGASSVYTTPRSPRSPRSPASVFSDDQSCGGVELPQEDKEANSTSTGSPTPQGLALWQTGASPSQQNLGPVNGERSVVRHRPGFLSQYAFSRYPLSLAIRDYSRIPGFSAYDGPRGPANNSDT</sequence>
<reference evidence="2 3" key="1">
    <citation type="journal article" date="2013" name="PLoS Genet.">
        <title>The genome and development-dependent transcriptomes of Pyronema confluens: a window into fungal evolution.</title>
        <authorList>
            <person name="Traeger S."/>
            <person name="Altegoer F."/>
            <person name="Freitag M."/>
            <person name="Gabaldon T."/>
            <person name="Kempken F."/>
            <person name="Kumar A."/>
            <person name="Marcet-Houben M."/>
            <person name="Poggeler S."/>
            <person name="Stajich J.E."/>
            <person name="Nowrousian M."/>
        </authorList>
    </citation>
    <scope>NUCLEOTIDE SEQUENCE [LARGE SCALE GENOMIC DNA]</scope>
    <source>
        <strain evidence="3">CBS 100304</strain>
        <tissue evidence="2">Vegetative mycelium</tissue>
    </source>
</reference>
<dbReference type="OrthoDB" id="10625204at2759"/>
<dbReference type="Proteomes" id="UP000018144">
    <property type="component" value="Unassembled WGS sequence"/>
</dbReference>